<dbReference type="EMBL" id="NMWV01000032">
    <property type="protein sequence ID" value="PLS23989.1"/>
    <property type="molecule type" value="Genomic_DNA"/>
</dbReference>
<dbReference type="RefSeq" id="WP_101626432.1">
    <property type="nucleotide sequence ID" value="NZ_CP071591.1"/>
</dbReference>
<evidence type="ECO:0000313" key="1">
    <source>
        <dbReference type="EMBL" id="PLS23989.1"/>
    </source>
</evidence>
<protein>
    <submittedName>
        <fullName evidence="1">Uncharacterized protein</fullName>
    </submittedName>
</protein>
<dbReference type="EMBL" id="CP071591">
    <property type="protein sequence ID" value="QSY57818.1"/>
    <property type="molecule type" value="Genomic_DNA"/>
</dbReference>
<reference evidence="2 4" key="2">
    <citation type="submission" date="2021-03" db="EMBL/GenBank/DDBJ databases">
        <title>Genome sequencing of Bifidobacterium imperatoris JCM 32708.</title>
        <authorList>
            <person name="Kim J."/>
        </authorList>
    </citation>
    <scope>NUCLEOTIDE SEQUENCE [LARGE SCALE GENOMIC DNA]</scope>
    <source>
        <strain evidence="2 4">JCM 32708</strain>
    </source>
</reference>
<gene>
    <name evidence="2" type="ORF">BLI708_00280</name>
    <name evidence="1" type="ORF">Tam1G_1973</name>
</gene>
<evidence type="ECO:0000313" key="4">
    <source>
        <dbReference type="Proteomes" id="UP000663067"/>
    </source>
</evidence>
<sequence>MTYATGSPTQLVEISPHLFLGVHISRIDGLSPKDQCVEMYLMENQEGQKIRYTGYTVPAEKADSVAEAFEDFASMIRELVEKERERR</sequence>
<reference evidence="1 3" key="1">
    <citation type="submission" date="2017-07" db="EMBL/GenBank/DDBJ databases">
        <title>Bifidobacterium novel species.</title>
        <authorList>
            <person name="Lugli G.A."/>
            <person name="Milani C."/>
            <person name="Duranti S."/>
            <person name="Mangifesta M."/>
        </authorList>
    </citation>
    <scope>NUCLEOTIDE SEQUENCE [LARGE SCALE GENOMIC DNA]</scope>
    <source>
        <strain evidence="1 3">45</strain>
    </source>
</reference>
<dbReference type="Proteomes" id="UP000663067">
    <property type="component" value="Chromosome"/>
</dbReference>
<evidence type="ECO:0000313" key="3">
    <source>
        <dbReference type="Proteomes" id="UP000234855"/>
    </source>
</evidence>
<dbReference type="AlphaFoldDB" id="A0A2N5IPV4"/>
<name>A0A2N5IPV4_9BIFI</name>
<organism evidence="1 3">
    <name type="scientific">Bifidobacterium imperatoris</name>
    <dbReference type="NCBI Taxonomy" id="2020965"/>
    <lineage>
        <taxon>Bacteria</taxon>
        <taxon>Bacillati</taxon>
        <taxon>Actinomycetota</taxon>
        <taxon>Actinomycetes</taxon>
        <taxon>Bifidobacteriales</taxon>
        <taxon>Bifidobacteriaceae</taxon>
        <taxon>Bifidobacterium</taxon>
    </lineage>
</organism>
<accession>A0A2N5IPV4</accession>
<evidence type="ECO:0000313" key="2">
    <source>
        <dbReference type="EMBL" id="QSY57818.1"/>
    </source>
</evidence>
<dbReference type="Proteomes" id="UP000234855">
    <property type="component" value="Unassembled WGS sequence"/>
</dbReference>
<proteinExistence type="predicted"/>
<keyword evidence="4" id="KW-1185">Reference proteome</keyword>